<accession>A0A7C4FE29</accession>
<proteinExistence type="predicted"/>
<dbReference type="EMBL" id="DTFF01000044">
    <property type="protein sequence ID" value="HGI87764.1"/>
    <property type="molecule type" value="Genomic_DNA"/>
</dbReference>
<evidence type="ECO:0000259" key="1">
    <source>
        <dbReference type="SMART" id="SM00933"/>
    </source>
</evidence>
<dbReference type="SMART" id="SM00933">
    <property type="entry name" value="NurA"/>
    <property type="match status" value="1"/>
</dbReference>
<sequence length="409" mass="45846">MLHELEKEFMYGESIELSEESPEVTLALSEIAKELIKVLQDRYVNPIRSSLGEVRRVLNIEKFSGETGPEGEIVIAVDSTWSKPALELVAGVFGVVVSGYVIVGPGGISSYEITGVSLRLGNLENRLNVVIELDSKIMELDTALKAVEKHRYADIVMLDGSLFFSTRPAFFTPLSFLDVSEVRRVSDPDKLASMASFALVRLLKRGDTLGVPIVGVVKRVSSTFMATHIGRGSPQLYSSLKHVNDKALLSYALEPGEYVVLDSYLKIFEEHLSKVMDRSPSTRKRLKGILQLIEKCSSSTASLLQELCKYMEETAIVYYMPRSDMVFRQVTRLDVYPRTAVRKVLKYVMENTSQNAVPIPIDYVDRFVRLESSAIRRLYKLVLTYSSEVEEDVSVALGLTNPQKGYLYE</sequence>
<comment type="caution">
    <text evidence="2">The sequence shown here is derived from an EMBL/GenBank/DDBJ whole genome shotgun (WGS) entry which is preliminary data.</text>
</comment>
<gene>
    <name evidence="2" type="ORF">ENV14_05150</name>
</gene>
<organism evidence="2">
    <name type="scientific">Ignisphaera aggregans</name>
    <dbReference type="NCBI Taxonomy" id="334771"/>
    <lineage>
        <taxon>Archaea</taxon>
        <taxon>Thermoproteota</taxon>
        <taxon>Thermoprotei</taxon>
        <taxon>Desulfurococcales</taxon>
        <taxon>Desulfurococcaceae</taxon>
        <taxon>Ignisphaera</taxon>
    </lineage>
</organism>
<dbReference type="Pfam" id="PF09376">
    <property type="entry name" value="NurA"/>
    <property type="match status" value="1"/>
</dbReference>
<dbReference type="AlphaFoldDB" id="A0A7C4FE29"/>
<protein>
    <submittedName>
        <fullName evidence="2">DNA double-strand break repair nuclease NurA</fullName>
    </submittedName>
</protein>
<reference evidence="2" key="1">
    <citation type="journal article" date="2020" name="mSystems">
        <title>Genome- and Community-Level Interaction Insights into Carbon Utilization and Element Cycling Functions of Hydrothermarchaeota in Hydrothermal Sediment.</title>
        <authorList>
            <person name="Zhou Z."/>
            <person name="Liu Y."/>
            <person name="Xu W."/>
            <person name="Pan J."/>
            <person name="Luo Z.H."/>
            <person name="Li M."/>
        </authorList>
    </citation>
    <scope>NUCLEOTIDE SEQUENCE [LARGE SCALE GENOMIC DNA]</scope>
    <source>
        <strain evidence="2">SpSt-732</strain>
    </source>
</reference>
<dbReference type="InterPro" id="IPR018977">
    <property type="entry name" value="NurA_domain"/>
</dbReference>
<name>A0A7C4FE29_9CREN</name>
<evidence type="ECO:0000313" key="2">
    <source>
        <dbReference type="EMBL" id="HGI87764.1"/>
    </source>
</evidence>
<feature type="domain" description="NurA" evidence="1">
    <location>
        <begin position="72"/>
        <end position="370"/>
    </location>
</feature>